<sequence>MKIENINEVLQLAQEFRLLQAFNRRLHDEGIISVQINGQDVEISDELRKRVRKDLIEEVRVKREEIRKKLETL</sequence>
<evidence type="ECO:0000313" key="1">
    <source>
        <dbReference type="EMBL" id="DAD90157.1"/>
    </source>
</evidence>
<proteinExistence type="predicted"/>
<accession>A0A8S5N5Y3</accession>
<dbReference type="EMBL" id="BK015078">
    <property type="protein sequence ID" value="DAD90157.1"/>
    <property type="molecule type" value="Genomic_DNA"/>
</dbReference>
<protein>
    <submittedName>
        <fullName evidence="1">Uncharacterized protein</fullName>
    </submittedName>
</protein>
<organism evidence="1">
    <name type="scientific">Siphoviridae sp. ctfWC31</name>
    <dbReference type="NCBI Taxonomy" id="2826414"/>
    <lineage>
        <taxon>Viruses</taxon>
        <taxon>Duplodnaviria</taxon>
        <taxon>Heunggongvirae</taxon>
        <taxon>Uroviricota</taxon>
        <taxon>Caudoviricetes</taxon>
    </lineage>
</organism>
<name>A0A8S5N5Y3_9CAUD</name>
<reference evidence="1" key="1">
    <citation type="journal article" date="2021" name="Proc. Natl. Acad. Sci. U.S.A.">
        <title>A Catalog of Tens of Thousands of Viruses from Human Metagenomes Reveals Hidden Associations with Chronic Diseases.</title>
        <authorList>
            <person name="Tisza M.J."/>
            <person name="Buck C.B."/>
        </authorList>
    </citation>
    <scope>NUCLEOTIDE SEQUENCE</scope>
    <source>
        <strain evidence="1">CtfWC31</strain>
    </source>
</reference>